<feature type="domain" description="ACT" evidence="2">
    <location>
        <begin position="17"/>
        <end position="89"/>
    </location>
</feature>
<evidence type="ECO:0000313" key="3">
    <source>
        <dbReference type="EMBL" id="QOY61024.1"/>
    </source>
</evidence>
<dbReference type="Proteomes" id="UP000593735">
    <property type="component" value="Chromosome"/>
</dbReference>
<protein>
    <recommendedName>
        <fullName evidence="1">UPF0237 protein INP52_02100</fullName>
    </recommendedName>
</protein>
<evidence type="ECO:0000313" key="4">
    <source>
        <dbReference type="Proteomes" id="UP000593735"/>
    </source>
</evidence>
<dbReference type="Gene3D" id="3.30.70.260">
    <property type="match status" value="1"/>
</dbReference>
<dbReference type="PROSITE" id="PS51671">
    <property type="entry name" value="ACT"/>
    <property type="match status" value="1"/>
</dbReference>
<dbReference type="Pfam" id="PF13740">
    <property type="entry name" value="ACT_6"/>
    <property type="match status" value="1"/>
</dbReference>
<proteinExistence type="inferred from homology"/>
<evidence type="ECO:0000259" key="2">
    <source>
        <dbReference type="PROSITE" id="PS51671"/>
    </source>
</evidence>
<accession>A0A7S7RV84</accession>
<evidence type="ECO:0000256" key="1">
    <source>
        <dbReference type="HAMAP-Rule" id="MF_01054"/>
    </source>
</evidence>
<dbReference type="InterPro" id="IPR045865">
    <property type="entry name" value="ACT-like_dom_sf"/>
</dbReference>
<dbReference type="SUPFAM" id="SSF55021">
    <property type="entry name" value="ACT-like"/>
    <property type="match status" value="1"/>
</dbReference>
<keyword evidence="4" id="KW-1185">Reference proteome</keyword>
<dbReference type="NCBIfam" id="NF001220">
    <property type="entry name" value="PRK00194.1"/>
    <property type="match status" value="1"/>
</dbReference>
<dbReference type="HAMAP" id="MF_01054">
    <property type="entry name" value="UPF0237"/>
    <property type="match status" value="1"/>
</dbReference>
<dbReference type="PANTHER" id="PTHR34875:SF6">
    <property type="entry name" value="UPF0237 PROTEIN MJ1558"/>
    <property type="match status" value="1"/>
</dbReference>
<organism evidence="3 4">
    <name type="scientific">Thermophilibacter immobilis</name>
    <dbReference type="NCBI Taxonomy" id="2779519"/>
    <lineage>
        <taxon>Bacteria</taxon>
        <taxon>Bacillati</taxon>
        <taxon>Actinomycetota</taxon>
        <taxon>Coriobacteriia</taxon>
        <taxon>Coriobacteriales</taxon>
        <taxon>Atopobiaceae</taxon>
        <taxon>Thermophilibacter</taxon>
    </lineage>
</organism>
<dbReference type="InterPro" id="IPR002912">
    <property type="entry name" value="ACT_dom"/>
</dbReference>
<dbReference type="RefSeq" id="WP_194371986.1">
    <property type="nucleotide sequence ID" value="NZ_CP063767.1"/>
</dbReference>
<dbReference type="KEGG" id="tio:INP52_02100"/>
<dbReference type="EMBL" id="CP063767">
    <property type="protein sequence ID" value="QOY61024.1"/>
    <property type="molecule type" value="Genomic_DNA"/>
</dbReference>
<reference evidence="3 4" key="1">
    <citation type="submission" date="2020-10" db="EMBL/GenBank/DDBJ databases">
        <title>Olsenella immobilis sp.nov., isolated from the mud in a fermentation cellar used for the production of Chinese strong-flavoured liquor.</title>
        <authorList>
            <person name="Lu L."/>
        </authorList>
    </citation>
    <scope>NUCLEOTIDE SEQUENCE [LARGE SCALE GENOMIC DNA]</scope>
    <source>
        <strain evidence="3 4">LZLJ-2</strain>
    </source>
</reference>
<comment type="similarity">
    <text evidence="1">Belongs to the UPF0237 family.</text>
</comment>
<name>A0A7S7RV84_9ACTN</name>
<sequence length="100" mass="10987">MTPTEDAASSVPQNRAIITVLGSDRAGIVAAVAGALSERDANILDISQTILQGIFTMTMLVDLGQVPFSELKETLDDLSERIGVQITLQREEVFRYMYRL</sequence>
<dbReference type="AlphaFoldDB" id="A0A7S7RV84"/>
<dbReference type="PANTHER" id="PTHR34875">
    <property type="entry name" value="UPF0237 PROTEIN MJ1558"/>
    <property type="match status" value="1"/>
</dbReference>
<dbReference type="InterPro" id="IPR050990">
    <property type="entry name" value="UPF0237/GcvR_regulator"/>
</dbReference>
<dbReference type="InterPro" id="IPR022986">
    <property type="entry name" value="UPF0237_ACT"/>
</dbReference>
<gene>
    <name evidence="3" type="ORF">INP52_02100</name>
</gene>
<dbReference type="CDD" id="cd04872">
    <property type="entry name" value="ACT_1ZPV"/>
    <property type="match status" value="1"/>
</dbReference>